<dbReference type="InterPro" id="IPR001509">
    <property type="entry name" value="Epimerase_deHydtase"/>
</dbReference>
<dbReference type="OrthoDB" id="9808276at2"/>
<evidence type="ECO:0000313" key="3">
    <source>
        <dbReference type="EMBL" id="PWL17228.1"/>
    </source>
</evidence>
<dbReference type="AlphaFoldDB" id="A0A316J7U2"/>
<keyword evidence="1" id="KW-0520">NAD</keyword>
<dbReference type="InterPro" id="IPR036291">
    <property type="entry name" value="NAD(P)-bd_dom_sf"/>
</dbReference>
<protein>
    <submittedName>
        <fullName evidence="3">NAD(P)-dependent oxidoreductase</fullName>
    </submittedName>
</protein>
<evidence type="ECO:0000313" key="4">
    <source>
        <dbReference type="Proteomes" id="UP000245865"/>
    </source>
</evidence>
<dbReference type="RefSeq" id="WP_109707506.1">
    <property type="nucleotide sequence ID" value="NZ_QGDB01000005.1"/>
</dbReference>
<dbReference type="EMBL" id="QGDB01000005">
    <property type="protein sequence ID" value="PWL17228.1"/>
    <property type="molecule type" value="Genomic_DNA"/>
</dbReference>
<dbReference type="PANTHER" id="PTHR43574">
    <property type="entry name" value="EPIMERASE-RELATED"/>
    <property type="match status" value="1"/>
</dbReference>
<evidence type="ECO:0000259" key="2">
    <source>
        <dbReference type="Pfam" id="PF01370"/>
    </source>
</evidence>
<dbReference type="Pfam" id="PF01370">
    <property type="entry name" value="Epimerase"/>
    <property type="match status" value="1"/>
</dbReference>
<dbReference type="CDD" id="cd05266">
    <property type="entry name" value="SDR_a4"/>
    <property type="match status" value="1"/>
</dbReference>
<dbReference type="SUPFAM" id="SSF51735">
    <property type="entry name" value="NAD(P)-binding Rossmann-fold domains"/>
    <property type="match status" value="1"/>
</dbReference>
<sequence>MRIFLLGAGYSAAAFARLMAGDAERIDGTTRHEERFAPLQQSGIHPWRFDRETSDPELVDQLARSTHVVISIAPGESGDPSLPLVEEAMRRPDNIIRWLGYLSTVGVYGDHQGGWVDETAPCKPVSRRSLERVHAEAAWTVLSQRHGVPLSILRLSGIYGPGRNAFLKLEQGTARRIIKQGQVFNRIHADDIAGALRLLAGTTADGIFNITDNEPAPPQDVIACAAEIMGITPPEEVAFESADMTPMARSFYGENKRVSNRRIKDLGYEFIYPDYRAALSAMWRDKNWR</sequence>
<organism evidence="3 4">
    <name type="scientific">Falsochrobactrum shanghaiense</name>
    <dbReference type="NCBI Taxonomy" id="2201899"/>
    <lineage>
        <taxon>Bacteria</taxon>
        <taxon>Pseudomonadati</taxon>
        <taxon>Pseudomonadota</taxon>
        <taxon>Alphaproteobacteria</taxon>
        <taxon>Hyphomicrobiales</taxon>
        <taxon>Brucellaceae</taxon>
        <taxon>Falsochrobactrum</taxon>
    </lineage>
</organism>
<reference evidence="3 4" key="1">
    <citation type="submission" date="2018-05" db="EMBL/GenBank/DDBJ databases">
        <title>Comparative genomic sequence analysis between strain HN4 and CCM 8460T (Falsochrobactrum ovis) will provide more evidence to prove that HN4 is a new species of Falsochrobactrum.</title>
        <authorList>
            <person name="Lyu W."/>
            <person name="Sun L."/>
            <person name="Yao L."/>
        </authorList>
    </citation>
    <scope>NUCLEOTIDE SEQUENCE [LARGE SCALE GENOMIC DNA]</scope>
    <source>
        <strain evidence="3 4">HN4</strain>
    </source>
</reference>
<keyword evidence="4" id="KW-1185">Reference proteome</keyword>
<dbReference type="Gene3D" id="3.40.50.720">
    <property type="entry name" value="NAD(P)-binding Rossmann-like Domain"/>
    <property type="match status" value="1"/>
</dbReference>
<name>A0A316J7U2_9HYPH</name>
<dbReference type="Proteomes" id="UP000245865">
    <property type="component" value="Unassembled WGS sequence"/>
</dbReference>
<evidence type="ECO:0000256" key="1">
    <source>
        <dbReference type="ARBA" id="ARBA00023027"/>
    </source>
</evidence>
<accession>A0A316J7U2</accession>
<comment type="caution">
    <text evidence="3">The sequence shown here is derived from an EMBL/GenBank/DDBJ whole genome shotgun (WGS) entry which is preliminary data.</text>
</comment>
<feature type="domain" description="NAD-dependent epimerase/dehydratase" evidence="2">
    <location>
        <begin position="99"/>
        <end position="202"/>
    </location>
</feature>
<proteinExistence type="predicted"/>
<gene>
    <name evidence="3" type="ORF">DKP76_14515</name>
</gene>